<dbReference type="OrthoDB" id="1714933at2"/>
<dbReference type="AlphaFoldDB" id="E4Q5C8"/>
<keyword evidence="3" id="KW-1185">Reference proteome</keyword>
<dbReference type="Proteomes" id="UP000006889">
    <property type="component" value="Chromosome"/>
</dbReference>
<dbReference type="KEGG" id="cow:Calow_1883"/>
<dbReference type="EMBL" id="CP002216">
    <property type="protein sequence ID" value="ADQ05412.1"/>
    <property type="molecule type" value="Genomic_DNA"/>
</dbReference>
<evidence type="ECO:0000313" key="3">
    <source>
        <dbReference type="Proteomes" id="UP000006889"/>
    </source>
</evidence>
<keyword evidence="1" id="KW-0472">Membrane</keyword>
<feature type="transmembrane region" description="Helical" evidence="1">
    <location>
        <begin position="288"/>
        <end position="307"/>
    </location>
</feature>
<name>E4Q5C8_CALOW</name>
<gene>
    <name evidence="2" type="ordered locus">Calow_1883</name>
</gene>
<protein>
    <submittedName>
        <fullName evidence="2">Uncharacterized protein</fullName>
    </submittedName>
</protein>
<accession>E4Q5C8</accession>
<keyword evidence="1" id="KW-1133">Transmembrane helix</keyword>
<reference key="1">
    <citation type="submission" date="2010-09" db="EMBL/GenBank/DDBJ databases">
        <title>Complete sequence of Caldicellulosiruptor owensensis OL.</title>
        <authorList>
            <consortium name="US DOE Joint Genome Institute"/>
            <person name="Lucas S."/>
            <person name="Copeland A."/>
            <person name="Lapidus A."/>
            <person name="Cheng J.-F."/>
            <person name="Bruce D."/>
            <person name="Goodwin L."/>
            <person name="Pitluck S."/>
            <person name="Davenport K."/>
            <person name="Detter J.C."/>
            <person name="Han C."/>
            <person name="Tapia R."/>
            <person name="Land M."/>
            <person name="Hauser L."/>
            <person name="Chang Y.-J."/>
            <person name="Jeffries C."/>
            <person name="Kyrpides N."/>
            <person name="Ivanova N."/>
            <person name="Mikhailova N."/>
            <person name="Blumer-Schuette S.E."/>
            <person name="Kelly R.M."/>
            <person name="Woyke T."/>
        </authorList>
    </citation>
    <scope>NUCLEOTIDE SEQUENCE</scope>
    <source>
        <strain>OL</strain>
    </source>
</reference>
<dbReference type="RefSeq" id="WP_013412736.1">
    <property type="nucleotide sequence ID" value="NC_014657.1"/>
</dbReference>
<reference evidence="2 3" key="2">
    <citation type="journal article" date="2011" name="J. Bacteriol.">
        <title>Complete genome sequences for the anaerobic, extremely thermophilic plant biomass-degrading bacteria Caldicellulosiruptor hydrothermalis, Caldicellulosiruptor kristjanssonii, Caldicellulosiruptor kronotskyensis, Caldicellulosiruptor owensenis, and Caldicellulosiruptor lactoaceticus.</title>
        <authorList>
            <person name="Blumer-Schuette S.E."/>
            <person name="Ozdemir I."/>
            <person name="Mistry D."/>
            <person name="Lucas S."/>
            <person name="Lapidus A."/>
            <person name="Cheng J.F."/>
            <person name="Goodwin L.A."/>
            <person name="Pitluck S."/>
            <person name="Land M.L."/>
            <person name="Hauser L.J."/>
            <person name="Woyke T."/>
            <person name="Mikhailova N."/>
            <person name="Pati A."/>
            <person name="Kyrpides N.C."/>
            <person name="Ivanova N."/>
            <person name="Detter J.C."/>
            <person name="Walston-Davenport K."/>
            <person name="Han S."/>
            <person name="Adams M.W."/>
            <person name="Kelly R.M."/>
        </authorList>
    </citation>
    <scope>NUCLEOTIDE SEQUENCE [LARGE SCALE GENOMIC DNA]</scope>
    <source>
        <strain evidence="3">ATCC 700167 / DSM 13100 / OL</strain>
    </source>
</reference>
<proteinExistence type="predicted"/>
<evidence type="ECO:0000256" key="1">
    <source>
        <dbReference type="SAM" id="Phobius"/>
    </source>
</evidence>
<dbReference type="HOGENOM" id="CLU_881890_0_0_9"/>
<organism evidence="2 3">
    <name type="scientific">Caldicellulosiruptor owensensis (strain ATCC 700167 / DSM 13100 / OL)</name>
    <dbReference type="NCBI Taxonomy" id="632518"/>
    <lineage>
        <taxon>Bacteria</taxon>
        <taxon>Bacillati</taxon>
        <taxon>Bacillota</taxon>
        <taxon>Bacillota incertae sedis</taxon>
        <taxon>Caldicellulosiruptorales</taxon>
        <taxon>Caldicellulosiruptoraceae</taxon>
        <taxon>Caldicellulosiruptor</taxon>
    </lineage>
</organism>
<sequence>MKKYRLFSILIIVYLLSTLPAYTFAKTNLSINHDEEIYVFKRQLEAETYLNAMLMNLDKDELLKEEIASATGFEGSYIPENFKLSEEYLYFRLFQFPAESKLSDKGSKYYVFKDDIKEKIKNLKFESLDDALNTDFVQKGWARVILYKEKPIGYLLISWDSEKYNYSIFYSIIGSSGLGEAIENMKKFLSDKGLKPKVKIVDILDMGTLYVVSDDGNWWCTDAKGYEKQIWNFKDIKDALNKRPREILESLIKLSNMLKESPDKVPLGGNLCKPLYEIVAEREKKKNATIAILLAALATVFVVGVKLRAKYKKQI</sequence>
<keyword evidence="1" id="KW-0812">Transmembrane</keyword>
<evidence type="ECO:0000313" key="2">
    <source>
        <dbReference type="EMBL" id="ADQ05412.1"/>
    </source>
</evidence>